<dbReference type="GO" id="GO:0004222">
    <property type="term" value="F:metalloendopeptidase activity"/>
    <property type="evidence" value="ECO:0007669"/>
    <property type="project" value="InterPro"/>
</dbReference>
<dbReference type="AlphaFoldDB" id="A0A2G9ULW4"/>
<evidence type="ECO:0000313" key="5">
    <source>
        <dbReference type="Proteomes" id="UP000230423"/>
    </source>
</evidence>
<evidence type="ECO:0000313" key="4">
    <source>
        <dbReference type="EMBL" id="PIO71248.1"/>
    </source>
</evidence>
<dbReference type="OrthoDB" id="5828345at2759"/>
<dbReference type="GO" id="GO:0016485">
    <property type="term" value="P:protein processing"/>
    <property type="evidence" value="ECO:0007669"/>
    <property type="project" value="TreeGrafter"/>
</dbReference>
<evidence type="ECO:0000256" key="2">
    <source>
        <dbReference type="SAM" id="MobiDB-lite"/>
    </source>
</evidence>
<dbReference type="EMBL" id="KZ346008">
    <property type="protein sequence ID" value="PIO71248.1"/>
    <property type="molecule type" value="Genomic_DNA"/>
</dbReference>
<accession>A0A2G9ULW4</accession>
<reference evidence="4 5" key="1">
    <citation type="submission" date="2015-09" db="EMBL/GenBank/DDBJ databases">
        <title>Draft genome of the parasitic nematode Teladorsagia circumcincta isolate WARC Sus (inbred).</title>
        <authorList>
            <person name="Mitreva M."/>
        </authorList>
    </citation>
    <scope>NUCLEOTIDE SEQUENCE [LARGE SCALE GENOMIC DNA]</scope>
    <source>
        <strain evidence="4 5">S</strain>
    </source>
</reference>
<gene>
    <name evidence="4" type="ORF">TELCIR_06860</name>
</gene>
<dbReference type="GO" id="GO:0005886">
    <property type="term" value="C:plasma membrane"/>
    <property type="evidence" value="ECO:0007669"/>
    <property type="project" value="TreeGrafter"/>
</dbReference>
<dbReference type="PANTHER" id="PTHR11733:SF133">
    <property type="entry name" value="PHOSPHATE-REGULATING NEUTRAL ENDOPEPTIDASE PHEX"/>
    <property type="match status" value="1"/>
</dbReference>
<dbReference type="PROSITE" id="PS51885">
    <property type="entry name" value="NEPRILYSIN"/>
    <property type="match status" value="1"/>
</dbReference>
<feature type="domain" description="Peptidase M13 N-terminal" evidence="3">
    <location>
        <begin position="72"/>
        <end position="222"/>
    </location>
</feature>
<dbReference type="InterPro" id="IPR042089">
    <property type="entry name" value="Peptidase_M13_dom_2"/>
</dbReference>
<name>A0A2G9ULW4_TELCI</name>
<sequence length="289" mass="33052">MEMWTIELAPARQLYEEQQRSSQPMHLRTKFDGDGVGKTISGGGGHTKHEGEGADVRVWGGDGPSKYENEGAGVNWTEYLLLVAPPTTHSYILLNPGVAVPSDEYMEQLNQVLNETSPRTITNYVMVQYILSWLPLLEKKYSNLLNWFASVTDSSIHPRNRSETCFTETQKHFKVAMLAMYARSRPTEFLRPLVEDMVMGIIEGLREEIRENEWMDKEFKKVVVALHSIGRREARMVLVLGPLDGRLLGCTGYYIEKWVHKCSVWPQTQAESVPIDHSIVEYFQHQDGY</sequence>
<dbReference type="Pfam" id="PF05649">
    <property type="entry name" value="Peptidase_M13_N"/>
    <property type="match status" value="1"/>
</dbReference>
<dbReference type="InterPro" id="IPR000718">
    <property type="entry name" value="Peptidase_M13"/>
</dbReference>
<dbReference type="PANTHER" id="PTHR11733">
    <property type="entry name" value="ZINC METALLOPROTEASE FAMILY M13 NEPRILYSIN-RELATED"/>
    <property type="match status" value="1"/>
</dbReference>
<evidence type="ECO:0000259" key="3">
    <source>
        <dbReference type="Pfam" id="PF05649"/>
    </source>
</evidence>
<evidence type="ECO:0000256" key="1">
    <source>
        <dbReference type="ARBA" id="ARBA00007357"/>
    </source>
</evidence>
<organism evidence="4 5">
    <name type="scientific">Teladorsagia circumcincta</name>
    <name type="common">Brown stomach worm</name>
    <name type="synonym">Ostertagia circumcincta</name>
    <dbReference type="NCBI Taxonomy" id="45464"/>
    <lineage>
        <taxon>Eukaryota</taxon>
        <taxon>Metazoa</taxon>
        <taxon>Ecdysozoa</taxon>
        <taxon>Nematoda</taxon>
        <taxon>Chromadorea</taxon>
        <taxon>Rhabditida</taxon>
        <taxon>Rhabditina</taxon>
        <taxon>Rhabditomorpha</taxon>
        <taxon>Strongyloidea</taxon>
        <taxon>Trichostrongylidae</taxon>
        <taxon>Teladorsagia</taxon>
    </lineage>
</organism>
<dbReference type="SUPFAM" id="SSF55486">
    <property type="entry name" value="Metalloproteases ('zincins'), catalytic domain"/>
    <property type="match status" value="1"/>
</dbReference>
<dbReference type="Gene3D" id="1.10.1380.10">
    <property type="entry name" value="Neutral endopeptidase , domain2"/>
    <property type="match status" value="1"/>
</dbReference>
<protein>
    <recommendedName>
        <fullName evidence="3">Peptidase M13 N-terminal domain-containing protein</fullName>
    </recommendedName>
</protein>
<dbReference type="Proteomes" id="UP000230423">
    <property type="component" value="Unassembled WGS sequence"/>
</dbReference>
<keyword evidence="5" id="KW-1185">Reference proteome</keyword>
<proteinExistence type="inferred from homology"/>
<feature type="region of interest" description="Disordered" evidence="2">
    <location>
        <begin position="17"/>
        <end position="36"/>
    </location>
</feature>
<dbReference type="InterPro" id="IPR008753">
    <property type="entry name" value="Peptidase_M13_N"/>
</dbReference>
<comment type="similarity">
    <text evidence="1">Belongs to the peptidase M13 family.</text>
</comment>